<dbReference type="RefSeq" id="WP_146204904.1">
    <property type="nucleotide sequence ID" value="NZ_QGDJ01000014.1"/>
</dbReference>
<evidence type="ECO:0000313" key="4">
    <source>
        <dbReference type="Proteomes" id="UP000245839"/>
    </source>
</evidence>
<evidence type="ECO:0000313" key="3">
    <source>
        <dbReference type="EMBL" id="SSA50629.1"/>
    </source>
</evidence>
<dbReference type="SUPFAM" id="SSF51120">
    <property type="entry name" value="beta-Roll"/>
    <property type="match status" value="1"/>
</dbReference>
<dbReference type="SUPFAM" id="SSF51445">
    <property type="entry name" value="(Trans)glycosidases"/>
    <property type="match status" value="1"/>
</dbReference>
<evidence type="ECO:0000256" key="1">
    <source>
        <dbReference type="SAM" id="MobiDB-lite"/>
    </source>
</evidence>
<dbReference type="PROSITE" id="PS00330">
    <property type="entry name" value="HEMOLYSIN_CALCIUM"/>
    <property type="match status" value="1"/>
</dbReference>
<evidence type="ECO:0008006" key="6">
    <source>
        <dbReference type="Google" id="ProtNLM"/>
    </source>
</evidence>
<dbReference type="InterPro" id="IPR017853">
    <property type="entry name" value="GH"/>
</dbReference>
<dbReference type="GO" id="GO:0005509">
    <property type="term" value="F:calcium ion binding"/>
    <property type="evidence" value="ECO:0007669"/>
    <property type="project" value="InterPro"/>
</dbReference>
<dbReference type="InterPro" id="IPR011049">
    <property type="entry name" value="Serralysin-like_metalloprot_C"/>
</dbReference>
<dbReference type="Proteomes" id="UP000245839">
    <property type="component" value="Unassembled WGS sequence"/>
</dbReference>
<reference evidence="3" key="2">
    <citation type="submission" date="2016-10" db="EMBL/GenBank/DDBJ databases">
        <authorList>
            <person name="Cai Z."/>
        </authorList>
    </citation>
    <scope>NUCLEOTIDE SEQUENCE [LARGE SCALE GENOMIC DNA]</scope>
    <source>
        <strain evidence="3">DSM 25227</strain>
    </source>
</reference>
<dbReference type="InterPro" id="IPR001343">
    <property type="entry name" value="Hemolysn_Ca-bd"/>
</dbReference>
<feature type="compositionally biased region" description="Basic and acidic residues" evidence="1">
    <location>
        <begin position="531"/>
        <end position="546"/>
    </location>
</feature>
<evidence type="ECO:0000313" key="5">
    <source>
        <dbReference type="Proteomes" id="UP000251571"/>
    </source>
</evidence>
<dbReference type="EMBL" id="UETC01000014">
    <property type="protein sequence ID" value="SSA50629.1"/>
    <property type="molecule type" value="Genomic_DNA"/>
</dbReference>
<dbReference type="Gene3D" id="2.150.10.10">
    <property type="entry name" value="Serralysin-like metalloprotease, C-terminal"/>
    <property type="match status" value="1"/>
</dbReference>
<organism evidence="3 5">
    <name type="scientific">Jannaschia seohaensis</name>
    <dbReference type="NCBI Taxonomy" id="475081"/>
    <lineage>
        <taxon>Bacteria</taxon>
        <taxon>Pseudomonadati</taxon>
        <taxon>Pseudomonadota</taxon>
        <taxon>Alphaproteobacteria</taxon>
        <taxon>Rhodobacterales</taxon>
        <taxon>Roseobacteraceae</taxon>
        <taxon>Jannaschia</taxon>
    </lineage>
</organism>
<dbReference type="Gene3D" id="3.20.20.80">
    <property type="entry name" value="Glycosidases"/>
    <property type="match status" value="1"/>
</dbReference>
<accession>A0A2Y9B8S4</accession>
<dbReference type="InterPro" id="IPR018511">
    <property type="entry name" value="Hemolysin-typ_Ca-bd_CS"/>
</dbReference>
<dbReference type="EMBL" id="QGDJ01000014">
    <property type="protein sequence ID" value="PWJ13303.1"/>
    <property type="molecule type" value="Genomic_DNA"/>
</dbReference>
<reference evidence="5" key="1">
    <citation type="submission" date="2016-10" db="EMBL/GenBank/DDBJ databases">
        <authorList>
            <person name="Varghese N."/>
            <person name="Submissions S."/>
        </authorList>
    </citation>
    <scope>NUCLEOTIDE SEQUENCE [LARGE SCALE GENOMIC DNA]</scope>
    <source>
        <strain evidence="5">DSM 25227</strain>
    </source>
</reference>
<reference evidence="2 4" key="3">
    <citation type="submission" date="2018-03" db="EMBL/GenBank/DDBJ databases">
        <title>Genomic Encyclopedia of Archaeal and Bacterial Type Strains, Phase II (KMG-II): from individual species to whole genera.</title>
        <authorList>
            <person name="Goeker M."/>
        </authorList>
    </citation>
    <scope>NUCLEOTIDE SEQUENCE [LARGE SCALE GENOMIC DNA]</scope>
    <source>
        <strain evidence="2 4">DSM 25227</strain>
    </source>
</reference>
<feature type="region of interest" description="Disordered" evidence="1">
    <location>
        <begin position="492"/>
        <end position="551"/>
    </location>
</feature>
<evidence type="ECO:0000313" key="2">
    <source>
        <dbReference type="EMBL" id="PWJ13303.1"/>
    </source>
</evidence>
<dbReference type="Proteomes" id="UP000251571">
    <property type="component" value="Unassembled WGS sequence"/>
</dbReference>
<protein>
    <recommendedName>
        <fullName evidence="6">Hemolysin type calcium-binding protein</fullName>
    </recommendedName>
</protein>
<name>A0A2Y9B8S4_9RHOB</name>
<dbReference type="AlphaFoldDB" id="A0A2Y9B8S4"/>
<proteinExistence type="predicted"/>
<dbReference type="OrthoDB" id="5242885at2"/>
<keyword evidence="4" id="KW-1185">Reference proteome</keyword>
<gene>
    <name evidence="2" type="ORF">BCF38_11466</name>
    <name evidence="3" type="ORF">SAMN05421539_11466</name>
</gene>
<dbReference type="Pfam" id="PF00353">
    <property type="entry name" value="HemolysinCabind"/>
    <property type="match status" value="1"/>
</dbReference>
<sequence>MTTVSHNATTAPVSRDLFGGNAIWNANLHRDTGALYDNFAYAAEMLGVTHFRIPGGQAENFFDDGLIVRGDIPAKLRMALEMIETGFDGVTASIVLPTDRSFTDKAQVARLAEIIARDFPGLVTAYEIGNEYWGEDHTAGDLNREEFYGRRASTIAEGLEQGLGRENANSTTDILIQTANPNGHGSAYNWKAKNGPGAGMGAEERWEAANTTIADQLSDRAADAIDGIIHHFYWTRVIDGAPADSGEHRMHWHSDTWERALGKELDLHITEWNVAAANYEMLGLKAGGALLDMFVDLLEAGVDAAQVWPLQHNTRNDMAGGNRRDALVDAETGIVVSSVAGAVFDLLATNTVGLRYVDKTVAGFSPEPITPNSFVAQFFEDADTKVTYVTANFPTRKRLEIDDEMVIEGAGVTVTLVGVDAATTDGQLSNDGGAADWIEIQGARHYINEDDAAASIRTLSFTAAEIAEGVHILMRPHEIAQIVSEAAPALVNQPEPVPGDVSPTDPAPSPRPRPEPAQGDAGDGRSLQTGRGDDRLEGGRGADRLDAGAGDDILIGGRGGDSMKGGHGADYFVFRRGDFTGDIDVIKDFEIGKDHIVFEDMARSDFSGVRHEYDAAQGLLEIRVACDNGNQQIFHFEGHSDYRAVADMDNILFLG</sequence>
<dbReference type="PRINTS" id="PR00313">
    <property type="entry name" value="CABNDNGRPT"/>
</dbReference>